<accession>A0A9W6LLJ4</accession>
<keyword evidence="2" id="KW-1185">Reference proteome</keyword>
<evidence type="ECO:0000313" key="1">
    <source>
        <dbReference type="EMBL" id="GLI54784.1"/>
    </source>
</evidence>
<dbReference type="Proteomes" id="UP001144471">
    <property type="component" value="Unassembled WGS sequence"/>
</dbReference>
<evidence type="ECO:0000313" key="2">
    <source>
        <dbReference type="Proteomes" id="UP001144471"/>
    </source>
</evidence>
<organism evidence="1 2">
    <name type="scientific">Propionigenium maris DSM 9537</name>
    <dbReference type="NCBI Taxonomy" id="1123000"/>
    <lineage>
        <taxon>Bacteria</taxon>
        <taxon>Fusobacteriati</taxon>
        <taxon>Fusobacteriota</taxon>
        <taxon>Fusobacteriia</taxon>
        <taxon>Fusobacteriales</taxon>
        <taxon>Fusobacteriaceae</taxon>
        <taxon>Propionigenium</taxon>
    </lineage>
</organism>
<reference evidence="1" key="1">
    <citation type="submission" date="2022-12" db="EMBL/GenBank/DDBJ databases">
        <title>Reference genome sequencing for broad-spectrum identification of bacterial and archaeal isolates by mass spectrometry.</title>
        <authorList>
            <person name="Sekiguchi Y."/>
            <person name="Tourlousse D.M."/>
        </authorList>
    </citation>
    <scope>NUCLEOTIDE SEQUENCE</scope>
    <source>
        <strain evidence="1">10succ1</strain>
    </source>
</reference>
<dbReference type="EMBL" id="BSDY01000001">
    <property type="protein sequence ID" value="GLI54784.1"/>
    <property type="molecule type" value="Genomic_DNA"/>
</dbReference>
<name>A0A9W6LLJ4_9FUSO</name>
<comment type="caution">
    <text evidence="1">The sequence shown here is derived from an EMBL/GenBank/DDBJ whole genome shotgun (WGS) entry which is preliminary data.</text>
</comment>
<proteinExistence type="predicted"/>
<dbReference type="AlphaFoldDB" id="A0A9W6LLJ4"/>
<sequence length="62" mass="6890">MINRLNKNVKVDAAISSKLSRTSGKGLIEGTVLFKINLSLKVQRDRCFPEIIYLTVKIIGSV</sequence>
<gene>
    <name evidence="1" type="ORF">PM10SUCC1_02990</name>
</gene>
<protein>
    <submittedName>
        <fullName evidence="1">Uncharacterized protein</fullName>
    </submittedName>
</protein>